<evidence type="ECO:0000313" key="1">
    <source>
        <dbReference type="EMBL" id="GAA5110486.1"/>
    </source>
</evidence>
<dbReference type="RefSeq" id="WP_345116975.1">
    <property type="nucleotide sequence ID" value="NZ_BAABIZ010000023.1"/>
</dbReference>
<dbReference type="EMBL" id="BAABIZ010000023">
    <property type="protein sequence ID" value="GAA5110486.1"/>
    <property type="molecule type" value="Genomic_DNA"/>
</dbReference>
<accession>A0ABP9NCM5</accession>
<proteinExistence type="predicted"/>
<evidence type="ECO:0000313" key="2">
    <source>
        <dbReference type="Proteomes" id="UP001500864"/>
    </source>
</evidence>
<dbReference type="Proteomes" id="UP001500864">
    <property type="component" value="Unassembled WGS sequence"/>
</dbReference>
<gene>
    <name evidence="1" type="ORF">GCM10023261_14140</name>
</gene>
<sequence length="68" mass="7873">MKSLLYSSFTCSYPYGACYYSAWLFRQGAGVVPYNSYIKVFETVWQTKMYGCMARGLTVLRHMMKSVT</sequence>
<keyword evidence="2" id="KW-1185">Reference proteome</keyword>
<name>A0ABP9NCM5_9HYPH</name>
<organism evidence="1 2">
    <name type="scientific">Bartonella jaculi</name>
    <dbReference type="NCBI Taxonomy" id="686226"/>
    <lineage>
        <taxon>Bacteria</taxon>
        <taxon>Pseudomonadati</taxon>
        <taxon>Pseudomonadota</taxon>
        <taxon>Alphaproteobacteria</taxon>
        <taxon>Hyphomicrobiales</taxon>
        <taxon>Bartonellaceae</taxon>
        <taxon>Bartonella</taxon>
    </lineage>
</organism>
<comment type="caution">
    <text evidence="1">The sequence shown here is derived from an EMBL/GenBank/DDBJ whole genome shotgun (WGS) entry which is preliminary data.</text>
</comment>
<protein>
    <submittedName>
        <fullName evidence="1">Uncharacterized protein</fullName>
    </submittedName>
</protein>
<reference evidence="2" key="1">
    <citation type="journal article" date="2019" name="Int. J. Syst. Evol. Microbiol.">
        <title>The Global Catalogue of Microorganisms (GCM) 10K type strain sequencing project: providing services to taxonomists for standard genome sequencing and annotation.</title>
        <authorList>
            <consortium name="The Broad Institute Genomics Platform"/>
            <consortium name="The Broad Institute Genome Sequencing Center for Infectious Disease"/>
            <person name="Wu L."/>
            <person name="Ma J."/>
        </authorList>
    </citation>
    <scope>NUCLEOTIDE SEQUENCE [LARGE SCALE GENOMIC DNA]</scope>
    <source>
        <strain evidence="2">JCM 17712</strain>
    </source>
</reference>